<dbReference type="InterPro" id="IPR036380">
    <property type="entry name" value="Isochorismatase-like_sf"/>
</dbReference>
<reference evidence="3 4" key="1">
    <citation type="submission" date="2007-06" db="EMBL/GenBank/DDBJ databases">
        <authorList>
            <person name="Green D."/>
            <person name="Ferriera S."/>
            <person name="Johnson J."/>
            <person name="Kravitz S."/>
            <person name="Beeson K."/>
            <person name="Sutton G."/>
            <person name="Rogers Y.-H."/>
            <person name="Friedman R."/>
            <person name="Frazier M."/>
            <person name="Venter J.C."/>
        </authorList>
    </citation>
    <scope>NUCLEOTIDE SEQUENCE [LARGE SCALE GENOMIC DNA]</scope>
    <source>
        <strain evidence="3 4">DG893</strain>
    </source>
</reference>
<name>A6EYX1_9GAMM</name>
<dbReference type="eggNOG" id="COG1335">
    <property type="taxonomic scope" value="Bacteria"/>
</dbReference>
<evidence type="ECO:0000313" key="4">
    <source>
        <dbReference type="Proteomes" id="UP000005856"/>
    </source>
</evidence>
<dbReference type="InterPro" id="IPR000868">
    <property type="entry name" value="Isochorismatase-like_dom"/>
</dbReference>
<dbReference type="Pfam" id="PF00857">
    <property type="entry name" value="Isochorismatase"/>
    <property type="match status" value="1"/>
</dbReference>
<sequence length="212" mass="23645">MTADMLDPEKTAILFFDMLNGHVKKEDPKTIERYRPVVAAAAELMQGARAHSVMVAYAHANHRADNATSAHQIRDTNNRLEPIPVDQPPEFKPIVSGGTWESQVIDELGPRDEDYLIPKYRWSAFYQTYLDLALRSRNIDTLIVAGGSTDVGVASTAFAGRDMDYNLVFARDACSSPEKDNHDQFMERIFPRMGRVRSVAEIVAMLDAGANS</sequence>
<dbReference type="AlphaFoldDB" id="A6EYX1"/>
<dbReference type="Proteomes" id="UP000005856">
    <property type="component" value="Unassembled WGS sequence"/>
</dbReference>
<keyword evidence="4" id="KW-1185">Reference proteome</keyword>
<dbReference type="OrthoDB" id="5794853at2"/>
<organism evidence="3 4">
    <name type="scientific">Marinobacter algicola DG893</name>
    <dbReference type="NCBI Taxonomy" id="443152"/>
    <lineage>
        <taxon>Bacteria</taxon>
        <taxon>Pseudomonadati</taxon>
        <taxon>Pseudomonadota</taxon>
        <taxon>Gammaproteobacteria</taxon>
        <taxon>Pseudomonadales</taxon>
        <taxon>Marinobacteraceae</taxon>
        <taxon>Marinobacter</taxon>
    </lineage>
</organism>
<dbReference type="PANTHER" id="PTHR43540:SF7">
    <property type="entry name" value="ISOCHORISMATASE FAMILY PROTEIN YECD"/>
    <property type="match status" value="1"/>
</dbReference>
<dbReference type="Gene3D" id="3.40.50.850">
    <property type="entry name" value="Isochorismatase-like"/>
    <property type="match status" value="1"/>
</dbReference>
<dbReference type="InterPro" id="IPR050272">
    <property type="entry name" value="Isochorismatase-like_hydrls"/>
</dbReference>
<evidence type="ECO:0000256" key="1">
    <source>
        <dbReference type="ARBA" id="ARBA00022801"/>
    </source>
</evidence>
<evidence type="ECO:0000313" key="3">
    <source>
        <dbReference type="EMBL" id="EDM48211.1"/>
    </source>
</evidence>
<dbReference type="SUPFAM" id="SSF52499">
    <property type="entry name" value="Isochorismatase-like hydrolases"/>
    <property type="match status" value="1"/>
</dbReference>
<dbReference type="STRING" id="443152.MDG893_15462"/>
<gene>
    <name evidence="3" type="ORF">MDG893_15462</name>
</gene>
<proteinExistence type="predicted"/>
<feature type="domain" description="Isochorismatase-like" evidence="2">
    <location>
        <begin position="11"/>
        <end position="201"/>
    </location>
</feature>
<accession>A6EYX1</accession>
<dbReference type="RefSeq" id="WP_007153218.1">
    <property type="nucleotide sequence ID" value="NZ_ABCP01000008.1"/>
</dbReference>
<evidence type="ECO:0000259" key="2">
    <source>
        <dbReference type="Pfam" id="PF00857"/>
    </source>
</evidence>
<protein>
    <recommendedName>
        <fullName evidence="2">Isochorismatase-like domain-containing protein</fullName>
    </recommendedName>
</protein>
<comment type="caution">
    <text evidence="3">The sequence shown here is derived from an EMBL/GenBank/DDBJ whole genome shotgun (WGS) entry which is preliminary data.</text>
</comment>
<dbReference type="GO" id="GO:0016787">
    <property type="term" value="F:hydrolase activity"/>
    <property type="evidence" value="ECO:0007669"/>
    <property type="project" value="UniProtKB-KW"/>
</dbReference>
<dbReference type="EMBL" id="ABCP01000008">
    <property type="protein sequence ID" value="EDM48211.1"/>
    <property type="molecule type" value="Genomic_DNA"/>
</dbReference>
<dbReference type="CDD" id="cd00431">
    <property type="entry name" value="cysteine_hydrolases"/>
    <property type="match status" value="1"/>
</dbReference>
<keyword evidence="1" id="KW-0378">Hydrolase</keyword>
<dbReference type="PANTHER" id="PTHR43540">
    <property type="entry name" value="PEROXYUREIDOACRYLATE/UREIDOACRYLATE AMIDOHYDROLASE-RELATED"/>
    <property type="match status" value="1"/>
</dbReference>